<feature type="compositionally biased region" description="Polar residues" evidence="1">
    <location>
        <begin position="56"/>
        <end position="73"/>
    </location>
</feature>
<organism evidence="2 3">
    <name type="scientific">Aeromonas veronii</name>
    <dbReference type="NCBI Taxonomy" id="654"/>
    <lineage>
        <taxon>Bacteria</taxon>
        <taxon>Pseudomonadati</taxon>
        <taxon>Pseudomonadota</taxon>
        <taxon>Gammaproteobacteria</taxon>
        <taxon>Aeromonadales</taxon>
        <taxon>Aeromonadaceae</taxon>
        <taxon>Aeromonas</taxon>
    </lineage>
</organism>
<evidence type="ECO:0000256" key="1">
    <source>
        <dbReference type="SAM" id="MobiDB-lite"/>
    </source>
</evidence>
<reference evidence="2 3" key="1">
    <citation type="submission" date="2018-03" db="EMBL/GenBank/DDBJ databases">
        <title>Aeromonas veronii whole genome sequencing and analysis.</title>
        <authorList>
            <person name="Xie H."/>
            <person name="Liu T."/>
            <person name="Wang K."/>
        </authorList>
    </citation>
    <scope>NUCLEOTIDE SEQUENCE [LARGE SCALE GENOMIC DNA]</scope>
    <source>
        <strain evidence="2 3">XH.VA.1</strain>
    </source>
</reference>
<evidence type="ECO:0000313" key="3">
    <source>
        <dbReference type="Proteomes" id="UP000241986"/>
    </source>
</evidence>
<dbReference type="Proteomes" id="UP000241986">
    <property type="component" value="Unassembled WGS sequence"/>
</dbReference>
<comment type="caution">
    <text evidence="2">The sequence shown here is derived from an EMBL/GenBank/DDBJ whole genome shotgun (WGS) entry which is preliminary data.</text>
</comment>
<dbReference type="AlphaFoldDB" id="A0A2T4MZN5"/>
<feature type="region of interest" description="Disordered" evidence="1">
    <location>
        <begin position="1"/>
        <end position="140"/>
    </location>
</feature>
<feature type="compositionally biased region" description="Polar residues" evidence="1">
    <location>
        <begin position="1"/>
        <end position="11"/>
    </location>
</feature>
<protein>
    <submittedName>
        <fullName evidence="2">Uncharacterized protein</fullName>
    </submittedName>
</protein>
<feature type="compositionally biased region" description="Polar residues" evidence="1">
    <location>
        <begin position="19"/>
        <end position="28"/>
    </location>
</feature>
<sequence>MFNKSSAQRATSEFGMNRSRFSVISEQNEISDEEALKRANQLTPEEQRKPYAHQTLVLNDRTSAKQVSWSSGRSVGKTAPVTQKEVVTKRHETAYVKPELTPHEDPVPVLFDGSGAKRERNPRGQGLFGRNARQRRKHSA</sequence>
<feature type="compositionally biased region" description="Basic and acidic residues" evidence="1">
    <location>
        <begin position="86"/>
        <end position="106"/>
    </location>
</feature>
<dbReference type="EMBL" id="PZKL01000037">
    <property type="protein sequence ID" value="PTH80045.1"/>
    <property type="molecule type" value="Genomic_DNA"/>
</dbReference>
<proteinExistence type="predicted"/>
<dbReference type="RefSeq" id="WP_107683928.1">
    <property type="nucleotide sequence ID" value="NZ_PZKL01000037.1"/>
</dbReference>
<gene>
    <name evidence="2" type="ORF">DAA48_15895</name>
</gene>
<accession>A0A2T4MZN5</accession>
<evidence type="ECO:0000313" key="2">
    <source>
        <dbReference type="EMBL" id="PTH80045.1"/>
    </source>
</evidence>
<name>A0A2T4MZN5_AERVE</name>